<sequence length="71" mass="7931">MAPTTNRNNPSLPQAGTLGTSLQFCTRFQISRTTFWRWSQTPGFPVAVRFGRTARWPVEAVEAFLTSQQGA</sequence>
<organism evidence="1 2">
    <name type="scientific">Pseudomonas helleri</name>
    <dbReference type="NCBI Taxonomy" id="1608996"/>
    <lineage>
        <taxon>Bacteria</taxon>
        <taxon>Pseudomonadati</taxon>
        <taxon>Pseudomonadota</taxon>
        <taxon>Gammaproteobacteria</taxon>
        <taxon>Pseudomonadales</taxon>
        <taxon>Pseudomonadaceae</taxon>
        <taxon>Pseudomonas</taxon>
    </lineage>
</organism>
<keyword evidence="1" id="KW-0238">DNA-binding</keyword>
<dbReference type="AlphaFoldDB" id="A0A7X2C1L1"/>
<dbReference type="RefSeq" id="WP_047299322.1">
    <property type="nucleotide sequence ID" value="NZ_WIWI01000001.1"/>
</dbReference>
<proteinExistence type="predicted"/>
<gene>
    <name evidence="1" type="ORF">GHO39_00035</name>
</gene>
<accession>A0A7X2C1L1</accession>
<comment type="caution">
    <text evidence="1">The sequence shown here is derived from an EMBL/GenBank/DDBJ whole genome shotgun (WGS) entry which is preliminary data.</text>
</comment>
<dbReference type="GO" id="GO:0003677">
    <property type="term" value="F:DNA binding"/>
    <property type="evidence" value="ECO:0007669"/>
    <property type="project" value="UniProtKB-KW"/>
</dbReference>
<protein>
    <submittedName>
        <fullName evidence="1">DNA-binding protein</fullName>
    </submittedName>
</protein>
<dbReference type="Proteomes" id="UP000489190">
    <property type="component" value="Unassembled WGS sequence"/>
</dbReference>
<name>A0A7X2C1L1_9PSED</name>
<dbReference type="EMBL" id="WIWI01000001">
    <property type="protein sequence ID" value="MQT87560.1"/>
    <property type="molecule type" value="Genomic_DNA"/>
</dbReference>
<evidence type="ECO:0000313" key="1">
    <source>
        <dbReference type="EMBL" id="MQT87560.1"/>
    </source>
</evidence>
<reference evidence="1 2" key="1">
    <citation type="submission" date="2019-10" db="EMBL/GenBank/DDBJ databases">
        <title>Evaluation of single-gene subtyping targets for Pseudomonas.</title>
        <authorList>
            <person name="Reichler S.J."/>
            <person name="Orsi R.H."/>
            <person name="Wiedmann M."/>
            <person name="Martin N.H."/>
            <person name="Murphy S.I."/>
        </authorList>
    </citation>
    <scope>NUCLEOTIDE SEQUENCE [LARGE SCALE GENOMIC DNA]</scope>
    <source>
        <strain evidence="1 2">FSL R10-3254</strain>
    </source>
</reference>
<evidence type="ECO:0000313" key="2">
    <source>
        <dbReference type="Proteomes" id="UP000489190"/>
    </source>
</evidence>